<name>A0AAD3DY30_9CHLO</name>
<sequence length="173" mass="18735">MCQITFNLDCKLGSFGLKHQGLLRLLLWLAVASAVIFIGGLSSLQNECADDGLFAGHTDGLDGVNGFSAQVLTCKKIFRFYWFIVVFEFVIAALGIYAVSWSGKLASFKSSLLGLFVIGTLLFIYTTDAFLGLIEVPRFQSETLRDRSKTAVAGAIVTATLNAVIVFVTGYEA</sequence>
<proteinExistence type="predicted"/>
<comment type="caution">
    <text evidence="2">The sequence shown here is derived from an EMBL/GenBank/DDBJ whole genome shotgun (WGS) entry which is preliminary data.</text>
</comment>
<protein>
    <submittedName>
        <fullName evidence="2">Uncharacterized protein</fullName>
    </submittedName>
</protein>
<keyword evidence="1" id="KW-0812">Transmembrane</keyword>
<dbReference type="AlphaFoldDB" id="A0AAD3DY30"/>
<keyword evidence="1" id="KW-0472">Membrane</keyword>
<feature type="transmembrane region" description="Helical" evidence="1">
    <location>
        <begin position="112"/>
        <end position="131"/>
    </location>
</feature>
<reference evidence="2 3" key="1">
    <citation type="journal article" date="2021" name="Sci. Rep.">
        <title>Genome sequencing of the multicellular alga Astrephomene provides insights into convergent evolution of germ-soma differentiation.</title>
        <authorList>
            <person name="Yamashita S."/>
            <person name="Yamamoto K."/>
            <person name="Matsuzaki R."/>
            <person name="Suzuki S."/>
            <person name="Yamaguchi H."/>
            <person name="Hirooka S."/>
            <person name="Minakuchi Y."/>
            <person name="Miyagishima S."/>
            <person name="Kawachi M."/>
            <person name="Toyoda A."/>
            <person name="Nozaki H."/>
        </authorList>
    </citation>
    <scope>NUCLEOTIDE SEQUENCE [LARGE SCALE GENOMIC DNA]</scope>
    <source>
        <strain evidence="2 3">NIES-4017</strain>
    </source>
</reference>
<feature type="transmembrane region" description="Helical" evidence="1">
    <location>
        <begin position="151"/>
        <end position="171"/>
    </location>
</feature>
<keyword evidence="3" id="KW-1185">Reference proteome</keyword>
<organism evidence="2 3">
    <name type="scientific">Astrephomene gubernaculifera</name>
    <dbReference type="NCBI Taxonomy" id="47775"/>
    <lineage>
        <taxon>Eukaryota</taxon>
        <taxon>Viridiplantae</taxon>
        <taxon>Chlorophyta</taxon>
        <taxon>core chlorophytes</taxon>
        <taxon>Chlorophyceae</taxon>
        <taxon>CS clade</taxon>
        <taxon>Chlamydomonadales</taxon>
        <taxon>Astrephomenaceae</taxon>
        <taxon>Astrephomene</taxon>
    </lineage>
</organism>
<keyword evidence="1" id="KW-1133">Transmembrane helix</keyword>
<accession>A0AAD3DY30</accession>
<feature type="transmembrane region" description="Helical" evidence="1">
    <location>
        <begin position="21"/>
        <end position="44"/>
    </location>
</feature>
<evidence type="ECO:0000313" key="3">
    <source>
        <dbReference type="Proteomes" id="UP001054857"/>
    </source>
</evidence>
<evidence type="ECO:0000313" key="2">
    <source>
        <dbReference type="EMBL" id="GFR48897.1"/>
    </source>
</evidence>
<feature type="transmembrane region" description="Helical" evidence="1">
    <location>
        <begin position="80"/>
        <end position="100"/>
    </location>
</feature>
<evidence type="ECO:0000256" key="1">
    <source>
        <dbReference type="SAM" id="Phobius"/>
    </source>
</evidence>
<dbReference type="Proteomes" id="UP001054857">
    <property type="component" value="Unassembled WGS sequence"/>
</dbReference>
<gene>
    <name evidence="2" type="ORF">Agub_g10844</name>
</gene>
<dbReference type="EMBL" id="BMAR01000026">
    <property type="protein sequence ID" value="GFR48897.1"/>
    <property type="molecule type" value="Genomic_DNA"/>
</dbReference>